<dbReference type="InterPro" id="IPR051311">
    <property type="entry name" value="DedA_domain"/>
</dbReference>
<evidence type="ECO:0000259" key="7">
    <source>
        <dbReference type="Pfam" id="PF09335"/>
    </source>
</evidence>
<comment type="caution">
    <text evidence="8">The sequence shown here is derived from an EMBL/GenBank/DDBJ whole genome shotgun (WGS) entry which is preliminary data.</text>
</comment>
<protein>
    <submittedName>
        <fullName evidence="8">DedA family protein</fullName>
    </submittedName>
</protein>
<reference evidence="8 9" key="1">
    <citation type="submission" date="2020-04" db="EMBL/GenBank/DDBJ databases">
        <title>Metagenomic profiling of ammonia- and methane-oxidizing microorganisms in a Dutch drinking water treatment plant.</title>
        <authorList>
            <person name="Poghosyan L."/>
            <person name="Leucker S."/>
        </authorList>
    </citation>
    <scope>NUCLEOTIDE SEQUENCE [LARGE SCALE GENOMIC DNA]</scope>
    <source>
        <strain evidence="8">S-RSF-IL-03</strain>
    </source>
</reference>
<keyword evidence="3 6" id="KW-0812">Transmembrane</keyword>
<feature type="domain" description="VTT" evidence="7">
    <location>
        <begin position="52"/>
        <end position="160"/>
    </location>
</feature>
<feature type="transmembrane region" description="Helical" evidence="6">
    <location>
        <begin position="184"/>
        <end position="201"/>
    </location>
</feature>
<evidence type="ECO:0000313" key="9">
    <source>
        <dbReference type="Proteomes" id="UP000580839"/>
    </source>
</evidence>
<keyword evidence="4 6" id="KW-1133">Transmembrane helix</keyword>
<comment type="subcellular location">
    <subcellularLocation>
        <location evidence="1">Cell membrane</location>
        <topology evidence="1">Multi-pass membrane protein</topology>
    </subcellularLocation>
</comment>
<evidence type="ECO:0000256" key="2">
    <source>
        <dbReference type="ARBA" id="ARBA00022475"/>
    </source>
</evidence>
<dbReference type="EMBL" id="JABFRW010000133">
    <property type="protein sequence ID" value="NOT34606.1"/>
    <property type="molecule type" value="Genomic_DNA"/>
</dbReference>
<dbReference type="AlphaFoldDB" id="A0A849SJ18"/>
<keyword evidence="2" id="KW-1003">Cell membrane</keyword>
<feature type="transmembrane region" description="Helical" evidence="6">
    <location>
        <begin position="137"/>
        <end position="164"/>
    </location>
</feature>
<dbReference type="Proteomes" id="UP000580839">
    <property type="component" value="Unassembled WGS sequence"/>
</dbReference>
<evidence type="ECO:0000313" key="8">
    <source>
        <dbReference type="EMBL" id="NOT34606.1"/>
    </source>
</evidence>
<evidence type="ECO:0000256" key="5">
    <source>
        <dbReference type="ARBA" id="ARBA00023136"/>
    </source>
</evidence>
<dbReference type="Pfam" id="PF09335">
    <property type="entry name" value="VTT_dom"/>
    <property type="match status" value="1"/>
</dbReference>
<proteinExistence type="predicted"/>
<dbReference type="PANTHER" id="PTHR42709:SF6">
    <property type="entry name" value="UNDECAPRENYL PHOSPHATE TRANSPORTER A"/>
    <property type="match status" value="1"/>
</dbReference>
<gene>
    <name evidence="8" type="ORF">HOP12_10605</name>
</gene>
<dbReference type="PANTHER" id="PTHR42709">
    <property type="entry name" value="ALKALINE PHOSPHATASE LIKE PROTEIN"/>
    <property type="match status" value="1"/>
</dbReference>
<sequence>MFHSLFASWMQLTRDWGYGGVFLMMAIESTVFPLPSEIVVPPAAYWARQGHFSFWGIVLASTLGSWAGSAVSYWVARRLGRPLILRYGRYVFVPESKWLMAEQWIRRYSAAGVFFARLLPVVRHLVSLPAGAARLPFATFSIMTLLGSAVWSTVLAWFGAQVLGDQPRLLEDPDALVHVLKDKLLWFVAAAAVLFGLYVAVDLIGRKLKREAAGEAELP</sequence>
<name>A0A849SJ18_UNCEI</name>
<evidence type="ECO:0000256" key="6">
    <source>
        <dbReference type="SAM" id="Phobius"/>
    </source>
</evidence>
<dbReference type="GO" id="GO:0005886">
    <property type="term" value="C:plasma membrane"/>
    <property type="evidence" value="ECO:0007669"/>
    <property type="project" value="UniProtKB-SubCell"/>
</dbReference>
<evidence type="ECO:0000256" key="3">
    <source>
        <dbReference type="ARBA" id="ARBA00022692"/>
    </source>
</evidence>
<feature type="transmembrane region" description="Helical" evidence="6">
    <location>
        <begin position="16"/>
        <end position="34"/>
    </location>
</feature>
<dbReference type="InterPro" id="IPR032816">
    <property type="entry name" value="VTT_dom"/>
</dbReference>
<organism evidence="8 9">
    <name type="scientific">Eiseniibacteriota bacterium</name>
    <dbReference type="NCBI Taxonomy" id="2212470"/>
    <lineage>
        <taxon>Bacteria</taxon>
        <taxon>Candidatus Eiseniibacteriota</taxon>
    </lineage>
</organism>
<accession>A0A849SJ18</accession>
<evidence type="ECO:0000256" key="4">
    <source>
        <dbReference type="ARBA" id="ARBA00022989"/>
    </source>
</evidence>
<feature type="transmembrane region" description="Helical" evidence="6">
    <location>
        <begin position="54"/>
        <end position="76"/>
    </location>
</feature>
<evidence type="ECO:0000256" key="1">
    <source>
        <dbReference type="ARBA" id="ARBA00004651"/>
    </source>
</evidence>
<keyword evidence="5 6" id="KW-0472">Membrane</keyword>